<evidence type="ECO:0000256" key="1">
    <source>
        <dbReference type="SAM" id="SignalP"/>
    </source>
</evidence>
<evidence type="ECO:0000313" key="2">
    <source>
        <dbReference type="EMBL" id="CAB9494807.1"/>
    </source>
</evidence>
<evidence type="ECO:0000313" key="3">
    <source>
        <dbReference type="Proteomes" id="UP000509458"/>
    </source>
</evidence>
<dbReference type="InterPro" id="IPR011050">
    <property type="entry name" value="Pectin_lyase_fold/virulence"/>
</dbReference>
<keyword evidence="1" id="KW-0732">Signal</keyword>
<proteinExistence type="predicted"/>
<feature type="signal peptide" evidence="1">
    <location>
        <begin position="1"/>
        <end position="25"/>
    </location>
</feature>
<evidence type="ECO:0008006" key="4">
    <source>
        <dbReference type="Google" id="ProtNLM"/>
    </source>
</evidence>
<dbReference type="AlphaFoldDB" id="A0A6T9Y139"/>
<dbReference type="Proteomes" id="UP000509458">
    <property type="component" value="Chromosome"/>
</dbReference>
<dbReference type="RefSeq" id="WP_179984104.1">
    <property type="nucleotide sequence ID" value="NZ_LR812090.1"/>
</dbReference>
<protein>
    <recommendedName>
        <fullName evidence="4">Right handed beta helix region family protein</fullName>
    </recommendedName>
</protein>
<accession>A0A6T9Y139</accession>
<dbReference type="EMBL" id="LR812090">
    <property type="protein sequence ID" value="CAB9494807.1"/>
    <property type="molecule type" value="Genomic_DNA"/>
</dbReference>
<feature type="chain" id="PRO_5029558100" description="Right handed beta helix region family protein" evidence="1">
    <location>
        <begin position="26"/>
        <end position="530"/>
    </location>
</feature>
<dbReference type="SUPFAM" id="SSF51126">
    <property type="entry name" value="Pectin lyase-like"/>
    <property type="match status" value="1"/>
</dbReference>
<name>A0A6T9Y139_ALTMA</name>
<sequence>MIRFRIYWVGLVLLFATLLPSQSWASSSACLTKDISLYQWRVRHNQALPAELSLAPDQTIEQCIRLTGVGKFALTLEPKGYKVSLNGASFVENGTLSINDNDTLLIQARSPSKKGMHQTIRLLFKETNPDARRNTFIVPWQIQTRNDSLVPTQWLVGSDKRYKQVADVLPKVKGGDTIILNANETFEPFEIKNISGSRNKPITLTSNTKNASERPIITGAFDKFGWTVAVRASHFWSFSNIKIADGKVCFRNEAHGTKLENVLIRDCHIGVMGTDRNSGSLTITHSEIFNSGGKPPGQKWGHAIYVASDQHAFPGSTFTLVNSYLHDNKGNNVKSRFERSLIKRNWIEGGEDSQARYLIELIGFDGAYDFNGQSHQVVENYLIHKSTSLGSRVGGDGNSPSRGTMSFSDNVFIIESGFTHSIVRTFQGLEAVSLTGNSVVYSSELTNNILLDDEVEDDGWVGGTPTIEISNNVLNENITLVRTPLGVFHKSRGDVSINSNLIFDPLVLKHGFIEQNRPLSGKYIGAINLH</sequence>
<dbReference type="Gene3D" id="2.160.20.10">
    <property type="entry name" value="Single-stranded right-handed beta-helix, Pectin lyase-like"/>
    <property type="match status" value="1"/>
</dbReference>
<dbReference type="PROSITE" id="PS51257">
    <property type="entry name" value="PROKAR_LIPOPROTEIN"/>
    <property type="match status" value="1"/>
</dbReference>
<dbReference type="InterPro" id="IPR012334">
    <property type="entry name" value="Pectin_lyas_fold"/>
</dbReference>
<gene>
    <name evidence="2" type="ORF">ALFOR1_40179</name>
</gene>
<organism evidence="2 3">
    <name type="scientific">Alteromonas macleodii</name>
    <name type="common">Pseudoalteromonas macleodii</name>
    <dbReference type="NCBI Taxonomy" id="28108"/>
    <lineage>
        <taxon>Bacteria</taxon>
        <taxon>Pseudomonadati</taxon>
        <taxon>Pseudomonadota</taxon>
        <taxon>Gammaproteobacteria</taxon>
        <taxon>Alteromonadales</taxon>
        <taxon>Alteromonadaceae</taxon>
        <taxon>Alteromonas/Salinimonas group</taxon>
        <taxon>Alteromonas</taxon>
    </lineage>
</organism>
<reference evidence="2 3" key="1">
    <citation type="submission" date="2020-06" db="EMBL/GenBank/DDBJ databases">
        <authorList>
            <person name="Duchaud E."/>
        </authorList>
    </citation>
    <scope>NUCLEOTIDE SEQUENCE [LARGE SCALE GENOMIC DNA]</scope>
    <source>
        <strain evidence="2">Alteromonas fortis</strain>
    </source>
</reference>